<dbReference type="NCBIfam" id="TIGR04183">
    <property type="entry name" value="Por_Secre_tail"/>
    <property type="match status" value="1"/>
</dbReference>
<dbReference type="Pfam" id="PF18962">
    <property type="entry name" value="Por_Secre_tail"/>
    <property type="match status" value="1"/>
</dbReference>
<name>A0A2D0NG58_FLAN2</name>
<dbReference type="InterPro" id="IPR022409">
    <property type="entry name" value="PKD/Chitinase_dom"/>
</dbReference>
<feature type="domain" description="PKD" evidence="1">
    <location>
        <begin position="779"/>
        <end position="812"/>
    </location>
</feature>
<dbReference type="SMART" id="SM00089">
    <property type="entry name" value="PKD"/>
    <property type="match status" value="4"/>
</dbReference>
<dbReference type="Gene3D" id="2.60.40.10">
    <property type="entry name" value="Immunoglobulins"/>
    <property type="match status" value="4"/>
</dbReference>
<dbReference type="PANTHER" id="PTHR21131:SF0">
    <property type="entry name" value="GEO10195P1-RELATED"/>
    <property type="match status" value="1"/>
</dbReference>
<feature type="domain" description="PKD" evidence="1">
    <location>
        <begin position="151"/>
        <end position="187"/>
    </location>
</feature>
<feature type="domain" description="Kazal-like" evidence="2">
    <location>
        <begin position="333"/>
        <end position="384"/>
    </location>
</feature>
<dbReference type="RefSeq" id="WP_099148931.1">
    <property type="nucleotide sequence ID" value="NZ_PDUD01000009.1"/>
</dbReference>
<comment type="caution">
    <text evidence="3">The sequence shown here is derived from an EMBL/GenBank/DDBJ whole genome shotgun (WGS) entry which is preliminary data.</text>
</comment>
<protein>
    <recommendedName>
        <fullName evidence="5">PKD domain-containing protein</fullName>
    </recommendedName>
</protein>
<dbReference type="Proteomes" id="UP000223913">
    <property type="component" value="Unassembled WGS sequence"/>
</dbReference>
<evidence type="ECO:0000313" key="3">
    <source>
        <dbReference type="EMBL" id="PHN07481.1"/>
    </source>
</evidence>
<keyword evidence="4" id="KW-1185">Reference proteome</keyword>
<dbReference type="SUPFAM" id="SSF49299">
    <property type="entry name" value="PKD domain"/>
    <property type="match status" value="4"/>
</dbReference>
<accession>A0A2D0NG58</accession>
<dbReference type="PANTHER" id="PTHR21131">
    <property type="entry name" value="SERINE-TYPE ENDOPEPTIDASE INHIBITOR"/>
    <property type="match status" value="1"/>
</dbReference>
<dbReference type="Gene3D" id="3.30.60.30">
    <property type="match status" value="3"/>
</dbReference>
<dbReference type="EMBL" id="PDUD01000009">
    <property type="protein sequence ID" value="PHN07481.1"/>
    <property type="molecule type" value="Genomic_DNA"/>
</dbReference>
<dbReference type="Pfam" id="PF18911">
    <property type="entry name" value="PKD_4"/>
    <property type="match status" value="4"/>
</dbReference>
<reference evidence="3 4" key="1">
    <citation type="submission" date="2017-10" db="EMBL/GenBank/DDBJ databases">
        <title>The draft genome sequence of Lewinella nigricans NBRC 102662.</title>
        <authorList>
            <person name="Wang K."/>
        </authorList>
    </citation>
    <scope>NUCLEOTIDE SEQUENCE [LARGE SCALE GENOMIC DNA]</scope>
    <source>
        <strain evidence="3 4">NBRC 102662</strain>
    </source>
</reference>
<dbReference type="InterPro" id="IPR026444">
    <property type="entry name" value="Secre_tail"/>
</dbReference>
<gene>
    <name evidence="3" type="ORF">CRP01_05105</name>
</gene>
<proteinExistence type="predicted"/>
<dbReference type="InterPro" id="IPR013783">
    <property type="entry name" value="Ig-like_fold"/>
</dbReference>
<feature type="domain" description="PKD" evidence="1">
    <location>
        <begin position="854"/>
        <end position="910"/>
    </location>
</feature>
<evidence type="ECO:0008006" key="5">
    <source>
        <dbReference type="Google" id="ProtNLM"/>
    </source>
</evidence>
<dbReference type="OrthoDB" id="1488789at2"/>
<evidence type="ECO:0000313" key="4">
    <source>
        <dbReference type="Proteomes" id="UP000223913"/>
    </source>
</evidence>
<sequence>MKTILIPKIVLLLLCLGVTSPGLLAQFRISGKVAFGEALEPVPDYDVTVYLPVHDQVYTVFTDSKGDYEATFDWTSAEILEARVDVLDLCTGEIHSIRLPNADSSYVANFQLCQGIDPPPPPPGCQAHFTYEQLSVNPPAAVFLDLSYHADPEVEYLWEFGDGTASSEPAPTHEFPATGVYEVLLTIKSGDCSSRVVNNVILRDSLDCVCPAVYNPVCVTLDNGSVITFANACEASCAGFQEGDWSSCEPNECGCPEFYDPVCTISPAGDSLTFSNLCFAECAGYAPDQVFPCNPINECDCAPIDAPVCVVNDAGEILRFANACLARCAGYPESTIVDCNINCICPNDYDPVCVAVAGDTLLFSNPCLAECAGYTQDQMFFCDPPDDCICPQVYDPVCVIGAVGDSLRFANACLAECAGFGPDEYYSCEPGPCVCPEYYDPVCIVVNGDTLTYPNICFAECDGYSWNDVFSCNPDGGCDCPDTYEPVCAVGPDGAIITFQNACIANCRGYEAEDFIDCNANCTCPAVYDPVCVYTASGEQIQFSNRCEAECAGYFGDQIVRCEPEECVCPEYYDPVCVVVNGVTRTFDNECFARCAGFTDADFFRCEPGPCNCPEVYSPVCIVTDFGPAYWFINACEAECAGFGPDQYESCGPEECECPDDLYDPICAISAQGDTLTFGNICRALCAGFTDEDLFRCDGGNGCGCDAAVYDPVCVYTPGGTVLRFGNACEARCAGYDESVWVKCEDSYCQARFQTEHPNTGELGVQFYNRSYPADSLGIVWIWDFGDGTTSNLAHPFHEYAKEGVYTVTLTMISDNCTSSHREQIVVGLDEPIEDCKAMFHFEQNPDDPYFFLFHDRSLGDIVSWSWYFGDGTTSNEPTPEHRYEQAGIYIVSLSVTASDGCTSLVSMLVATDDDIVYNPDCYASFLPVIIPDSNRVFFLNFSSQDVVETHWDFGDGTTSSQLMPIHVYDGNGSYTVTLTVVTANGCTNSYTATINLAGASFTASPAYAFRTTTDVEEPGTPALSVKVFPNPVTTELWLDLKEHPAGPLQWRILNLSGQVVDQGREELSGGPGRFSIRTADLPAGVYALQLISEAGAVTQKFVKGGGR</sequence>
<dbReference type="InterPro" id="IPR053265">
    <property type="entry name" value="Serpin"/>
</dbReference>
<dbReference type="PROSITE" id="PS50093">
    <property type="entry name" value="PKD"/>
    <property type="match status" value="4"/>
</dbReference>
<feature type="domain" description="Kazal-like" evidence="2">
    <location>
        <begin position="466"/>
        <end position="523"/>
    </location>
</feature>
<dbReference type="CDD" id="cd00146">
    <property type="entry name" value="PKD"/>
    <property type="match status" value="4"/>
</dbReference>
<dbReference type="PROSITE" id="PS51465">
    <property type="entry name" value="KAZAL_2"/>
    <property type="match status" value="5"/>
</dbReference>
<evidence type="ECO:0000259" key="2">
    <source>
        <dbReference type="PROSITE" id="PS51465"/>
    </source>
</evidence>
<dbReference type="InterPro" id="IPR002350">
    <property type="entry name" value="Kazal_dom"/>
</dbReference>
<dbReference type="InterPro" id="IPR035986">
    <property type="entry name" value="PKD_dom_sf"/>
</dbReference>
<feature type="domain" description="Kazal-like" evidence="2">
    <location>
        <begin position="186"/>
        <end position="250"/>
    </location>
</feature>
<feature type="domain" description="Kazal-like" evidence="2">
    <location>
        <begin position="422"/>
        <end position="461"/>
    </location>
</feature>
<evidence type="ECO:0000259" key="1">
    <source>
        <dbReference type="PROSITE" id="PS50093"/>
    </source>
</evidence>
<feature type="domain" description="Kazal-like" evidence="2">
    <location>
        <begin position="556"/>
        <end position="608"/>
    </location>
</feature>
<dbReference type="InterPro" id="IPR000601">
    <property type="entry name" value="PKD_dom"/>
</dbReference>
<feature type="domain" description="PKD" evidence="1">
    <location>
        <begin position="937"/>
        <end position="1002"/>
    </location>
</feature>
<organism evidence="3 4">
    <name type="scientific">Flavilitoribacter nigricans (strain ATCC 23147 / DSM 23189 / NBRC 102662 / NCIMB 1420 / SS-2)</name>
    <name type="common">Lewinella nigricans</name>
    <dbReference type="NCBI Taxonomy" id="1122177"/>
    <lineage>
        <taxon>Bacteria</taxon>
        <taxon>Pseudomonadati</taxon>
        <taxon>Bacteroidota</taxon>
        <taxon>Saprospiria</taxon>
        <taxon>Saprospirales</taxon>
        <taxon>Lewinellaceae</taxon>
        <taxon>Flavilitoribacter</taxon>
    </lineage>
</organism>
<dbReference type="AlphaFoldDB" id="A0A2D0NG58"/>